<dbReference type="RefSeq" id="WP_093730423.1">
    <property type="nucleotide sequence ID" value="NZ_FMYW01000008.1"/>
</dbReference>
<dbReference type="EMBL" id="FMYW01000008">
    <property type="protein sequence ID" value="SDC48602.1"/>
    <property type="molecule type" value="Genomic_DNA"/>
</dbReference>
<dbReference type="OrthoDB" id="1684603at2"/>
<reference evidence="2" key="1">
    <citation type="submission" date="2016-10" db="EMBL/GenBank/DDBJ databases">
        <authorList>
            <person name="Varghese N."/>
            <person name="Submissions S."/>
        </authorList>
    </citation>
    <scope>NUCLEOTIDE SEQUENCE [LARGE SCALE GENOMIC DNA]</scope>
    <source>
        <strain evidence="2">DSM 11005</strain>
    </source>
</reference>
<dbReference type="AlphaFoldDB" id="A0A1G6LZ99"/>
<protein>
    <recommendedName>
        <fullName evidence="3">Signal transducing protein</fullName>
    </recommendedName>
</protein>
<gene>
    <name evidence="1" type="ORF">SAMN04487864_10899</name>
</gene>
<dbReference type="Proteomes" id="UP000198943">
    <property type="component" value="Unassembled WGS sequence"/>
</dbReference>
<keyword evidence="2" id="KW-1185">Reference proteome</keyword>
<accession>A0A1G6LZ99</accession>
<evidence type="ECO:0000313" key="1">
    <source>
        <dbReference type="EMBL" id="SDC48602.1"/>
    </source>
</evidence>
<organism evidence="1 2">
    <name type="scientific">Succiniclasticum ruminis</name>
    <dbReference type="NCBI Taxonomy" id="40841"/>
    <lineage>
        <taxon>Bacteria</taxon>
        <taxon>Bacillati</taxon>
        <taxon>Bacillota</taxon>
        <taxon>Negativicutes</taxon>
        <taxon>Acidaminococcales</taxon>
        <taxon>Acidaminococcaceae</taxon>
        <taxon>Succiniclasticum</taxon>
    </lineage>
</organism>
<sequence>MWKVIYIAPTQERAESLKKLLADNGFLCQLKAVGSHRNGKAAAIEISVPVSEAEEAYEVLAEHGFRP</sequence>
<evidence type="ECO:0000313" key="2">
    <source>
        <dbReference type="Proteomes" id="UP000198943"/>
    </source>
</evidence>
<proteinExistence type="predicted"/>
<name>A0A1G6LZ99_9FIRM</name>
<evidence type="ECO:0008006" key="3">
    <source>
        <dbReference type="Google" id="ProtNLM"/>
    </source>
</evidence>